<dbReference type="PROSITE" id="PS50280">
    <property type="entry name" value="SET"/>
    <property type="match status" value="1"/>
</dbReference>
<reference evidence="2" key="1">
    <citation type="journal article" date="2020" name="mSystems">
        <title>Genome- and Community-Level Interaction Insights into Carbon Utilization and Element Cycling Functions of Hydrothermarchaeota in Hydrothermal Sediment.</title>
        <authorList>
            <person name="Zhou Z."/>
            <person name="Liu Y."/>
            <person name="Xu W."/>
            <person name="Pan J."/>
            <person name="Luo Z.H."/>
            <person name="Li M."/>
        </authorList>
    </citation>
    <scope>NUCLEOTIDE SEQUENCE [LARGE SCALE GENOMIC DNA]</scope>
    <source>
        <strain evidence="2">SpSt-349</strain>
    </source>
</reference>
<organism evidence="2">
    <name type="scientific">Geobacter metallireducens</name>
    <dbReference type="NCBI Taxonomy" id="28232"/>
    <lineage>
        <taxon>Bacteria</taxon>
        <taxon>Pseudomonadati</taxon>
        <taxon>Thermodesulfobacteriota</taxon>
        <taxon>Desulfuromonadia</taxon>
        <taxon>Geobacterales</taxon>
        <taxon>Geobacteraceae</taxon>
        <taxon>Geobacter</taxon>
    </lineage>
</organism>
<dbReference type="InterPro" id="IPR046341">
    <property type="entry name" value="SET_dom_sf"/>
</dbReference>
<evidence type="ECO:0000259" key="1">
    <source>
        <dbReference type="PROSITE" id="PS50280"/>
    </source>
</evidence>
<dbReference type="Pfam" id="PF00856">
    <property type="entry name" value="SET"/>
    <property type="match status" value="1"/>
</dbReference>
<keyword evidence="2" id="KW-0808">Transferase</keyword>
<protein>
    <submittedName>
        <fullName evidence="2">SET domain-containing protein-lysine N-methyltransferase</fullName>
    </submittedName>
</protein>
<sequence length="125" mass="14190">MLLVNARVGISKIHGFGLIAQEFIPKGTVTWKLVPGFDCLFTEEELQSFPPSVQAQVHHYGHYDPERNRYVLCSDDARFTNHADEPTELSLGDYSVAARDIQPGEEITCDYGDFAHRFNVFQEAR</sequence>
<dbReference type="GO" id="GO:0032259">
    <property type="term" value="P:methylation"/>
    <property type="evidence" value="ECO:0007669"/>
    <property type="project" value="UniProtKB-KW"/>
</dbReference>
<accession>A0A831XDN9</accession>
<dbReference type="CDD" id="cd08161">
    <property type="entry name" value="SET"/>
    <property type="match status" value="1"/>
</dbReference>
<dbReference type="GO" id="GO:0008168">
    <property type="term" value="F:methyltransferase activity"/>
    <property type="evidence" value="ECO:0007669"/>
    <property type="project" value="UniProtKB-KW"/>
</dbReference>
<feature type="domain" description="SET" evidence="1">
    <location>
        <begin position="6"/>
        <end position="112"/>
    </location>
</feature>
<name>A0A831XDN9_GEOME</name>
<proteinExistence type="predicted"/>
<dbReference type="Gene3D" id="2.170.270.10">
    <property type="entry name" value="SET domain"/>
    <property type="match status" value="1"/>
</dbReference>
<evidence type="ECO:0000313" key="2">
    <source>
        <dbReference type="EMBL" id="HEN41592.1"/>
    </source>
</evidence>
<keyword evidence="2" id="KW-0489">Methyltransferase</keyword>
<dbReference type="AlphaFoldDB" id="A0A831XDN9"/>
<dbReference type="InterPro" id="IPR001214">
    <property type="entry name" value="SET_dom"/>
</dbReference>
<dbReference type="EMBL" id="DSOV01000012">
    <property type="protein sequence ID" value="HEN41592.1"/>
    <property type="molecule type" value="Genomic_DNA"/>
</dbReference>
<gene>
    <name evidence="2" type="ORF">ENQ87_04315</name>
</gene>
<dbReference type="SUPFAM" id="SSF82199">
    <property type="entry name" value="SET domain"/>
    <property type="match status" value="1"/>
</dbReference>
<comment type="caution">
    <text evidence="2">The sequence shown here is derived from an EMBL/GenBank/DDBJ whole genome shotgun (WGS) entry which is preliminary data.</text>
</comment>